<dbReference type="AlphaFoldDB" id="A0A1E2UT65"/>
<evidence type="ECO:0000313" key="2">
    <source>
        <dbReference type="Proteomes" id="UP000094849"/>
    </source>
</evidence>
<sequence length="1238" mass="143548">MITSHGSRKRLLLLILLFLALVLFYITGQNNYIEQINSNTNLSVSSAHKKKISYPRAVDPNAEKQQAYPVPVVERRITSKSIRTYNKLITTTKLDDFYQLFSDANDFGPFDIRREEHSEWESEQSNKHYGHLAEKKYDLIVLPVQLREHCCDRVSTMMSARWMAKEIESLTDHKVMSPELAQRLLGERKRNFDVESITKLAQESDADIVLTYLFNKFKYDGDAEDNKLLVVLVNSAGEISKLSHHDLQKVTPEMPLEDIIRQMSPKIAKELFSENHSNEPEPSFYSSNHIATYNLPVNLDRLLNRPLSPIENATYLQLFALLSPSILSYERDRIFERSLMALDDVNPSVPNYNLLKARALFYLTRKPLAVKILEDPLTPSELGFMAYMSGNYPDLKHYVEQINEPLLKVMGFIELKEVQYEYSISDEYDISDSLKEEYWKNLVRRIARDKDRWFVEDNISFFSSIRGLYKEFDGFYDKSITAHFVSGEMDYSENSDPILEKVLYYGNLGFAQTFCCLEYTKNLEINDIWRLYRNLALSNTLRSLERSINVHASYSSAYKKATKLEPILSGHPIFTRLYAQATQGMASKKTGKEKEFYYEKAISLADKVIAYSGAADFDVLSSELVKKEILEVIPKFREKYKYSFMAIESMDVPRGNIVLAKRVYSANSAKALPYDHTNFNILKYTAHSEEWSDEKLIEFLVQRYKGHPERASFLANKMIESNRSNEAINLLKSVILKDSTDWNAHDTLGKLLIRKSEYIDAEKVYSSYSGFLSDAGSQRVDLSNKAYDAGNRFYWRGRHEEAKKFYSIAGSIETGAESGYASLQRLAMMSHDYQTALRYSFRRGKRYNSRYGYRDYLAMLHLLGEHEEAVSGFTSLVSRYDSPPVWTSLLIGQRIQNSSQDIYRNLVGDVLKNSPEFMQLQAARYVFLSKVTDRLPSENDLQEFPEILSDSKQYQIANSIIKKIREEHELGNPSLNCENGILNCGGNTNNSSDIPANISQFNKYKNYLEAYISFKNSKYEQAFNQYLKNDEVDSILSSDTEYNKNGKLNSILIVNHSLPYLAMSALMSDKDDFLESLKKNINGKHLTKESAFDILLTESIISASEEQWDISLDFIKKAFNRRPHTKWRPMYSWYQITEITEWLYLLSKDRRFIDLALEWVKDYQVIQPQFSWAYAFEALYGTNRQDKIKSAAFAFYLDRDSYWLSKVPYDIKRQGIEWWKTNNPFKIRTMNQQGAESI</sequence>
<dbReference type="Gene3D" id="1.25.40.10">
    <property type="entry name" value="Tetratricopeptide repeat domain"/>
    <property type="match status" value="1"/>
</dbReference>
<protein>
    <recommendedName>
        <fullName evidence="3">Tetratricopeptide repeat protein</fullName>
    </recommendedName>
</protein>
<reference evidence="1 2" key="1">
    <citation type="submission" date="2016-03" db="EMBL/GenBank/DDBJ databases">
        <title>Chemosynthetic sulphur-oxidizing symbionts of marine invertebrate animals are capable of nitrogen fixation.</title>
        <authorList>
            <person name="Petersen J.M."/>
            <person name="Kemper A."/>
            <person name="Gruber-Vodicka H."/>
            <person name="Cardini U."/>
            <person name="Geest Mvander."/>
            <person name="Kleiner M."/>
            <person name="Bulgheresi S."/>
            <person name="Fussmann M."/>
            <person name="Herbold C."/>
            <person name="Seah B.K.B."/>
            <person name="Antony C.Paul."/>
            <person name="Liu D."/>
            <person name="Belitz A."/>
            <person name="Weber M."/>
        </authorList>
    </citation>
    <scope>NUCLEOTIDE SEQUENCE [LARGE SCALE GENOMIC DNA]</scope>
    <source>
        <strain evidence="1">G_D</strain>
    </source>
</reference>
<evidence type="ECO:0000313" key="1">
    <source>
        <dbReference type="EMBL" id="ODB97861.1"/>
    </source>
</evidence>
<dbReference type="EMBL" id="LVJZ01000003">
    <property type="protein sequence ID" value="ODB97861.1"/>
    <property type="molecule type" value="Genomic_DNA"/>
</dbReference>
<keyword evidence="2" id="KW-1185">Reference proteome</keyword>
<dbReference type="Proteomes" id="UP000094849">
    <property type="component" value="Unassembled WGS sequence"/>
</dbReference>
<evidence type="ECO:0008006" key="3">
    <source>
        <dbReference type="Google" id="ProtNLM"/>
    </source>
</evidence>
<organism evidence="1 2">
    <name type="scientific">Candidatus Thiodiazotropha endoloripes</name>
    <dbReference type="NCBI Taxonomy" id="1818881"/>
    <lineage>
        <taxon>Bacteria</taxon>
        <taxon>Pseudomonadati</taxon>
        <taxon>Pseudomonadota</taxon>
        <taxon>Gammaproteobacteria</taxon>
        <taxon>Chromatiales</taxon>
        <taxon>Sedimenticolaceae</taxon>
        <taxon>Candidatus Thiodiazotropha</taxon>
    </lineage>
</organism>
<dbReference type="RefSeq" id="WP_069020007.1">
    <property type="nucleotide sequence ID" value="NZ_LVJY01000005.1"/>
</dbReference>
<accession>A0A1E2UT65</accession>
<name>A0A1E2UT65_9GAMM</name>
<comment type="caution">
    <text evidence="1">The sequence shown here is derived from an EMBL/GenBank/DDBJ whole genome shotgun (WGS) entry which is preliminary data.</text>
</comment>
<dbReference type="InterPro" id="IPR011990">
    <property type="entry name" value="TPR-like_helical_dom_sf"/>
</dbReference>
<proteinExistence type="predicted"/>
<dbReference type="STRING" id="1818881.A3196_14510"/>
<gene>
    <name evidence="1" type="ORF">A3196_14510</name>
</gene>
<dbReference type="SUPFAM" id="SSF48452">
    <property type="entry name" value="TPR-like"/>
    <property type="match status" value="1"/>
</dbReference>